<evidence type="ECO:0000256" key="4">
    <source>
        <dbReference type="ARBA" id="ARBA00022989"/>
    </source>
</evidence>
<evidence type="ECO:0000313" key="8">
    <source>
        <dbReference type="EMBL" id="CAD5325673.1"/>
    </source>
</evidence>
<comment type="subcellular location">
    <subcellularLocation>
        <location evidence="1">Membrane</location>
        <topology evidence="1">Multi-pass membrane protein</topology>
    </subcellularLocation>
</comment>
<accession>A0A7G2EQU9</accession>
<dbReference type="Pfam" id="PF00085">
    <property type="entry name" value="Thioredoxin"/>
    <property type="match status" value="1"/>
</dbReference>
<feature type="transmembrane region" description="Helical" evidence="6">
    <location>
        <begin position="182"/>
        <end position="202"/>
    </location>
</feature>
<keyword evidence="4 6" id="KW-1133">Transmembrane helix</keyword>
<dbReference type="GO" id="GO:0016020">
    <property type="term" value="C:membrane"/>
    <property type="evidence" value="ECO:0007669"/>
    <property type="project" value="UniProtKB-SubCell"/>
</dbReference>
<sequence>MSPIPERAKLHIAMVVFQTGYAGNHVIMRYALNLGVSKLVFPLYRTIVAFSVLAPSAYFLEKKERPAMKISFLIQFFLLGLVGITLNQGFYIFGLDNTSPTFASATENVVPAVSFLMAALLGIEKVEWKRKDGIAKVVGTIVSVAGSLVITLYKGPTIYQPSLNIVNQTIKPEEAEEENKNWTLGCLCLMGHCLCWSSWIVLQSPLLKKYPARFSFVSYSCFFAVIQFFGISAYFERDLERWKIISGGELYALLYTGLVGSAMVFAIQIYVVERGGPLFVSAYLPLQTLIAAVLATLALGEHFYLGGLIGAILIMSGLYLVVMGKKSEGANLEFESKSNDNGNVKIAPNDQSFLTILDDIKSSKSPAVINYGASWCGVCSQILPAFRKLSNSFSKLKFVYADIDECPETTRHIRYTPTFQFYRDGEKVDEMFGAGEQRLHDRLWLHS</sequence>
<reference evidence="8 9" key="1">
    <citation type="submission" date="2020-09" db="EMBL/GenBank/DDBJ databases">
        <authorList>
            <person name="Ashkenazy H."/>
        </authorList>
    </citation>
    <scope>NUCLEOTIDE SEQUENCE [LARGE SCALE GENOMIC DNA]</scope>
    <source>
        <strain evidence="9">cv. Cdm-0</strain>
    </source>
</reference>
<dbReference type="PANTHER" id="PTHR31218">
    <property type="entry name" value="WAT1-RELATED PROTEIN"/>
    <property type="match status" value="1"/>
</dbReference>
<feature type="domain" description="Thioredoxin" evidence="7">
    <location>
        <begin position="321"/>
        <end position="447"/>
    </location>
</feature>
<evidence type="ECO:0000256" key="2">
    <source>
        <dbReference type="ARBA" id="ARBA00007635"/>
    </source>
</evidence>
<dbReference type="InterPro" id="IPR037185">
    <property type="entry name" value="EmrE-like"/>
</dbReference>
<dbReference type="AlphaFoldDB" id="A0A7G2EQU9"/>
<dbReference type="InterPro" id="IPR036249">
    <property type="entry name" value="Thioredoxin-like_sf"/>
</dbReference>
<dbReference type="CDD" id="cd02947">
    <property type="entry name" value="TRX_family"/>
    <property type="match status" value="1"/>
</dbReference>
<dbReference type="Proteomes" id="UP000516314">
    <property type="component" value="Chromosome 3"/>
</dbReference>
<dbReference type="InterPro" id="IPR013766">
    <property type="entry name" value="Thioredoxin_domain"/>
</dbReference>
<dbReference type="GO" id="GO:0022857">
    <property type="term" value="F:transmembrane transporter activity"/>
    <property type="evidence" value="ECO:0007669"/>
    <property type="project" value="InterPro"/>
</dbReference>
<comment type="similarity">
    <text evidence="2">Belongs to the drug/metabolite transporter (DMT) superfamily. Plant drug/metabolite exporter (P-DME) (TC 2.A.7.4) family.</text>
</comment>
<feature type="transmembrane region" description="Helical" evidence="6">
    <location>
        <begin position="250"/>
        <end position="271"/>
    </location>
</feature>
<feature type="transmembrane region" description="Helical" evidence="6">
    <location>
        <begin position="43"/>
        <end position="60"/>
    </location>
</feature>
<keyword evidence="3 6" id="KW-0812">Transmembrane</keyword>
<dbReference type="SUPFAM" id="SSF103481">
    <property type="entry name" value="Multidrug resistance efflux transporter EmrE"/>
    <property type="match status" value="2"/>
</dbReference>
<dbReference type="InterPro" id="IPR000620">
    <property type="entry name" value="EamA_dom"/>
</dbReference>
<feature type="transmembrane region" description="Helical" evidence="6">
    <location>
        <begin position="278"/>
        <end position="297"/>
    </location>
</feature>
<evidence type="ECO:0000256" key="6">
    <source>
        <dbReference type="SAM" id="Phobius"/>
    </source>
</evidence>
<name>A0A7G2EQU9_ARATH</name>
<evidence type="ECO:0000256" key="5">
    <source>
        <dbReference type="ARBA" id="ARBA00023136"/>
    </source>
</evidence>
<feature type="transmembrane region" description="Helical" evidence="6">
    <location>
        <begin position="303"/>
        <end position="322"/>
    </location>
</feature>
<dbReference type="Pfam" id="PF00892">
    <property type="entry name" value="EamA"/>
    <property type="match status" value="2"/>
</dbReference>
<feature type="transmembrane region" description="Helical" evidence="6">
    <location>
        <begin position="135"/>
        <end position="153"/>
    </location>
</feature>
<evidence type="ECO:0000313" key="9">
    <source>
        <dbReference type="Proteomes" id="UP000516314"/>
    </source>
</evidence>
<feature type="transmembrane region" description="Helical" evidence="6">
    <location>
        <begin position="214"/>
        <end position="235"/>
    </location>
</feature>
<feature type="transmembrane region" description="Helical" evidence="6">
    <location>
        <begin position="72"/>
        <end position="93"/>
    </location>
</feature>
<evidence type="ECO:0000259" key="7">
    <source>
        <dbReference type="PROSITE" id="PS51352"/>
    </source>
</evidence>
<dbReference type="PROSITE" id="PS51352">
    <property type="entry name" value="THIOREDOXIN_2"/>
    <property type="match status" value="1"/>
</dbReference>
<protein>
    <submittedName>
        <fullName evidence="8">(thale cress) hypothetical protein</fullName>
    </submittedName>
</protein>
<evidence type="ECO:0000256" key="1">
    <source>
        <dbReference type="ARBA" id="ARBA00004141"/>
    </source>
</evidence>
<organism evidence="8 9">
    <name type="scientific">Arabidopsis thaliana</name>
    <name type="common">Mouse-ear cress</name>
    <dbReference type="NCBI Taxonomy" id="3702"/>
    <lineage>
        <taxon>Eukaryota</taxon>
        <taxon>Viridiplantae</taxon>
        <taxon>Streptophyta</taxon>
        <taxon>Embryophyta</taxon>
        <taxon>Tracheophyta</taxon>
        <taxon>Spermatophyta</taxon>
        <taxon>Magnoliopsida</taxon>
        <taxon>eudicotyledons</taxon>
        <taxon>Gunneridae</taxon>
        <taxon>Pentapetalae</taxon>
        <taxon>rosids</taxon>
        <taxon>malvids</taxon>
        <taxon>Brassicales</taxon>
        <taxon>Brassicaceae</taxon>
        <taxon>Camelineae</taxon>
        <taxon>Arabidopsis</taxon>
    </lineage>
</organism>
<feature type="transmembrane region" description="Helical" evidence="6">
    <location>
        <begin position="12"/>
        <end position="31"/>
    </location>
</feature>
<dbReference type="SUPFAM" id="SSF52833">
    <property type="entry name" value="Thioredoxin-like"/>
    <property type="match status" value="1"/>
</dbReference>
<evidence type="ECO:0000256" key="3">
    <source>
        <dbReference type="ARBA" id="ARBA00022692"/>
    </source>
</evidence>
<keyword evidence="5 6" id="KW-0472">Membrane</keyword>
<dbReference type="Gene3D" id="3.40.30.10">
    <property type="entry name" value="Glutaredoxin"/>
    <property type="match status" value="1"/>
</dbReference>
<gene>
    <name evidence="8" type="ORF">AT9943_LOCUS13497</name>
</gene>
<dbReference type="InterPro" id="IPR030184">
    <property type="entry name" value="WAT1-related"/>
</dbReference>
<proteinExistence type="inferred from homology"/>
<dbReference type="EMBL" id="LR881468">
    <property type="protein sequence ID" value="CAD5325673.1"/>
    <property type="molecule type" value="Genomic_DNA"/>
</dbReference>
<feature type="transmembrane region" description="Helical" evidence="6">
    <location>
        <begin position="105"/>
        <end position="123"/>
    </location>
</feature>